<organism evidence="7 8">
    <name type="scientific">Dyadobacter pollutisoli</name>
    <dbReference type="NCBI Taxonomy" id="2910158"/>
    <lineage>
        <taxon>Bacteria</taxon>
        <taxon>Pseudomonadati</taxon>
        <taxon>Bacteroidota</taxon>
        <taxon>Cytophagia</taxon>
        <taxon>Cytophagales</taxon>
        <taxon>Spirosomataceae</taxon>
        <taxon>Dyadobacter</taxon>
    </lineage>
</organism>
<dbReference type="Gene3D" id="1.10.1740.10">
    <property type="match status" value="1"/>
</dbReference>
<evidence type="ECO:0000256" key="4">
    <source>
        <dbReference type="ARBA" id="ARBA00023163"/>
    </source>
</evidence>
<evidence type="ECO:0000256" key="2">
    <source>
        <dbReference type="ARBA" id="ARBA00023015"/>
    </source>
</evidence>
<dbReference type="Proteomes" id="UP001164653">
    <property type="component" value="Chromosome"/>
</dbReference>
<protein>
    <submittedName>
        <fullName evidence="7">Sigma-70 family RNA polymerase sigma factor</fullName>
    </submittedName>
</protein>
<evidence type="ECO:0000256" key="3">
    <source>
        <dbReference type="ARBA" id="ARBA00023082"/>
    </source>
</evidence>
<dbReference type="PANTHER" id="PTHR43133">
    <property type="entry name" value="RNA POLYMERASE ECF-TYPE SIGMA FACTO"/>
    <property type="match status" value="1"/>
</dbReference>
<keyword evidence="2" id="KW-0805">Transcription regulation</keyword>
<evidence type="ECO:0000259" key="5">
    <source>
        <dbReference type="Pfam" id="PF04542"/>
    </source>
</evidence>
<dbReference type="RefSeq" id="WP_244820547.1">
    <property type="nucleotide sequence ID" value="NZ_CP112998.1"/>
</dbReference>
<evidence type="ECO:0000259" key="6">
    <source>
        <dbReference type="Pfam" id="PF08281"/>
    </source>
</evidence>
<dbReference type="AlphaFoldDB" id="A0A9E8N7P1"/>
<dbReference type="InterPro" id="IPR014284">
    <property type="entry name" value="RNA_pol_sigma-70_dom"/>
</dbReference>
<dbReference type="InterPro" id="IPR007627">
    <property type="entry name" value="RNA_pol_sigma70_r2"/>
</dbReference>
<keyword evidence="3" id="KW-0731">Sigma factor</keyword>
<dbReference type="InterPro" id="IPR039425">
    <property type="entry name" value="RNA_pol_sigma-70-like"/>
</dbReference>
<dbReference type="EMBL" id="CP112998">
    <property type="protein sequence ID" value="WAC09429.1"/>
    <property type="molecule type" value="Genomic_DNA"/>
</dbReference>
<name>A0A9E8N7P1_9BACT</name>
<dbReference type="SUPFAM" id="SSF88946">
    <property type="entry name" value="Sigma2 domain of RNA polymerase sigma factors"/>
    <property type="match status" value="1"/>
</dbReference>
<sequence>MIIGGTSSQLRDIRLWKELIQGDDQALGQLMHVHYKALLNYGYKFVKDDEFVKDCIQDIFIDLWNSRTRVTEPDHVKAYLFVSLRRKIFRNRRKLRLTEESNTAWNDDSQFPVEFSPEWWLIEEETLSHKTRLVAEKLNALPVRQREVIYLKYYQELNREEISDILSITPQTVSNLLQLAYSTLRKHLDLSSIGLFLFILCS</sequence>
<dbReference type="GO" id="GO:0003677">
    <property type="term" value="F:DNA binding"/>
    <property type="evidence" value="ECO:0007669"/>
    <property type="project" value="InterPro"/>
</dbReference>
<dbReference type="PANTHER" id="PTHR43133:SF46">
    <property type="entry name" value="RNA POLYMERASE SIGMA-70 FACTOR ECF SUBFAMILY"/>
    <property type="match status" value="1"/>
</dbReference>
<dbReference type="NCBIfam" id="TIGR02937">
    <property type="entry name" value="sigma70-ECF"/>
    <property type="match status" value="1"/>
</dbReference>
<reference evidence="7" key="1">
    <citation type="submission" date="2022-11" db="EMBL/GenBank/DDBJ databases">
        <title>Dyadobacter pollutisoli sp. nov., isolated from plastic dumped soil.</title>
        <authorList>
            <person name="Kim J.M."/>
            <person name="Kim K.R."/>
            <person name="Lee J.K."/>
            <person name="Hao L."/>
            <person name="Jeon C.O."/>
        </authorList>
    </citation>
    <scope>NUCLEOTIDE SEQUENCE</scope>
    <source>
        <strain evidence="7">U1</strain>
    </source>
</reference>
<evidence type="ECO:0000313" key="7">
    <source>
        <dbReference type="EMBL" id="WAC09429.1"/>
    </source>
</evidence>
<gene>
    <name evidence="7" type="ORF">ON006_16895</name>
</gene>
<keyword evidence="8" id="KW-1185">Reference proteome</keyword>
<feature type="domain" description="RNA polymerase sigma-70 region 2" evidence="5">
    <location>
        <begin position="32"/>
        <end position="96"/>
    </location>
</feature>
<dbReference type="GO" id="GO:0006352">
    <property type="term" value="P:DNA-templated transcription initiation"/>
    <property type="evidence" value="ECO:0007669"/>
    <property type="project" value="InterPro"/>
</dbReference>
<dbReference type="InterPro" id="IPR013325">
    <property type="entry name" value="RNA_pol_sigma_r2"/>
</dbReference>
<accession>A0A9E8N7P1</accession>
<dbReference type="InterPro" id="IPR013324">
    <property type="entry name" value="RNA_pol_sigma_r3/r4-like"/>
</dbReference>
<feature type="domain" description="RNA polymerase sigma factor 70 region 4 type 2" evidence="6">
    <location>
        <begin position="133"/>
        <end position="183"/>
    </location>
</feature>
<dbReference type="CDD" id="cd06171">
    <property type="entry name" value="Sigma70_r4"/>
    <property type="match status" value="1"/>
</dbReference>
<dbReference type="Pfam" id="PF04542">
    <property type="entry name" value="Sigma70_r2"/>
    <property type="match status" value="1"/>
</dbReference>
<dbReference type="KEGG" id="dpf:ON006_16895"/>
<dbReference type="InterPro" id="IPR013249">
    <property type="entry name" value="RNA_pol_sigma70_r4_t2"/>
</dbReference>
<evidence type="ECO:0000256" key="1">
    <source>
        <dbReference type="ARBA" id="ARBA00010641"/>
    </source>
</evidence>
<dbReference type="GO" id="GO:0016987">
    <property type="term" value="F:sigma factor activity"/>
    <property type="evidence" value="ECO:0007669"/>
    <property type="project" value="UniProtKB-KW"/>
</dbReference>
<dbReference type="Pfam" id="PF08281">
    <property type="entry name" value="Sigma70_r4_2"/>
    <property type="match status" value="1"/>
</dbReference>
<dbReference type="SUPFAM" id="SSF88659">
    <property type="entry name" value="Sigma3 and sigma4 domains of RNA polymerase sigma factors"/>
    <property type="match status" value="1"/>
</dbReference>
<comment type="similarity">
    <text evidence="1">Belongs to the sigma-70 factor family. ECF subfamily.</text>
</comment>
<dbReference type="Gene3D" id="1.10.10.10">
    <property type="entry name" value="Winged helix-like DNA-binding domain superfamily/Winged helix DNA-binding domain"/>
    <property type="match status" value="1"/>
</dbReference>
<evidence type="ECO:0000313" key="8">
    <source>
        <dbReference type="Proteomes" id="UP001164653"/>
    </source>
</evidence>
<keyword evidence="4" id="KW-0804">Transcription</keyword>
<proteinExistence type="inferred from homology"/>
<dbReference type="InterPro" id="IPR036388">
    <property type="entry name" value="WH-like_DNA-bd_sf"/>
</dbReference>